<evidence type="ECO:0000313" key="9">
    <source>
        <dbReference type="Proteomes" id="UP000063234"/>
    </source>
</evidence>
<organism evidence="8 9">
    <name type="scientific">Thermosulfidibacter takaii (strain DSM 17441 / JCM 13301 / NBRC 103674 / ABI70S6)</name>
    <dbReference type="NCBI Taxonomy" id="1298851"/>
    <lineage>
        <taxon>Bacteria</taxon>
        <taxon>Pseudomonadati</taxon>
        <taxon>Thermosulfidibacterota</taxon>
        <taxon>Thermosulfidibacteria</taxon>
        <taxon>Thermosulfidibacterales</taxon>
        <taxon>Thermosulfidibacteraceae</taxon>
    </lineage>
</organism>
<dbReference type="SUPFAM" id="SSF53901">
    <property type="entry name" value="Thiolase-like"/>
    <property type="match status" value="2"/>
</dbReference>
<dbReference type="PROSITE" id="PS00099">
    <property type="entry name" value="THIOLASE_3"/>
    <property type="match status" value="1"/>
</dbReference>
<dbReference type="InterPro" id="IPR016039">
    <property type="entry name" value="Thiolase-like"/>
</dbReference>
<dbReference type="STRING" id="1298851.TST_0656"/>
<dbReference type="Proteomes" id="UP000063234">
    <property type="component" value="Chromosome"/>
</dbReference>
<feature type="domain" description="Thiolase C-terminal" evidence="7">
    <location>
        <begin position="269"/>
        <end position="390"/>
    </location>
</feature>
<evidence type="ECO:0000256" key="4">
    <source>
        <dbReference type="PIRSR" id="PIRSR000429-1"/>
    </source>
</evidence>
<evidence type="ECO:0000256" key="5">
    <source>
        <dbReference type="RuleBase" id="RU003557"/>
    </source>
</evidence>
<evidence type="ECO:0000313" key="8">
    <source>
        <dbReference type="EMBL" id="BAT71462.1"/>
    </source>
</evidence>
<dbReference type="PANTHER" id="PTHR18919:SF107">
    <property type="entry name" value="ACETYL-COA ACETYLTRANSFERASE, CYTOSOLIC"/>
    <property type="match status" value="1"/>
</dbReference>
<gene>
    <name evidence="8" type="ORF">TST_0656</name>
</gene>
<feature type="domain" description="Thiolase N-terminal" evidence="6">
    <location>
        <begin position="4"/>
        <end position="261"/>
    </location>
</feature>
<dbReference type="PIRSF" id="PIRSF000429">
    <property type="entry name" value="Ac-CoA_Ac_transf"/>
    <property type="match status" value="1"/>
</dbReference>
<dbReference type="InterPro" id="IPR020613">
    <property type="entry name" value="Thiolase_CS"/>
</dbReference>
<comment type="similarity">
    <text evidence="1 5">Belongs to the thiolase-like superfamily. Thiolase family.</text>
</comment>
<dbReference type="NCBIfam" id="TIGR01930">
    <property type="entry name" value="AcCoA-C-Actrans"/>
    <property type="match status" value="1"/>
</dbReference>
<evidence type="ECO:0000259" key="6">
    <source>
        <dbReference type="Pfam" id="PF00108"/>
    </source>
</evidence>
<dbReference type="PROSITE" id="PS00098">
    <property type="entry name" value="THIOLASE_1"/>
    <property type="match status" value="1"/>
</dbReference>
<evidence type="ECO:0000256" key="1">
    <source>
        <dbReference type="ARBA" id="ARBA00010982"/>
    </source>
</evidence>
<dbReference type="InterPro" id="IPR020616">
    <property type="entry name" value="Thiolase_N"/>
</dbReference>
<dbReference type="GO" id="GO:0003985">
    <property type="term" value="F:acetyl-CoA C-acetyltransferase activity"/>
    <property type="evidence" value="ECO:0007669"/>
    <property type="project" value="UniProtKB-EC"/>
</dbReference>
<dbReference type="InterPro" id="IPR020617">
    <property type="entry name" value="Thiolase_C"/>
</dbReference>
<evidence type="ECO:0000256" key="2">
    <source>
        <dbReference type="ARBA" id="ARBA00022679"/>
    </source>
</evidence>
<dbReference type="RefSeq" id="WP_068549456.1">
    <property type="nucleotide sequence ID" value="NZ_AP013035.1"/>
</dbReference>
<dbReference type="KEGG" id="ttk:TST_0656"/>
<dbReference type="InterPro" id="IPR002155">
    <property type="entry name" value="Thiolase"/>
</dbReference>
<dbReference type="InterPro" id="IPR020610">
    <property type="entry name" value="Thiolase_AS"/>
</dbReference>
<accession>A0A0S3QSZ9</accession>
<protein>
    <submittedName>
        <fullName evidence="8">Acetyl-CoA C-acetyltransferase</fullName>
        <ecNumber evidence="8">2.3.1.9</ecNumber>
    </submittedName>
</protein>
<keyword evidence="3 5" id="KW-0012">Acyltransferase</keyword>
<dbReference type="FunFam" id="3.40.47.10:FF:000010">
    <property type="entry name" value="Acetyl-CoA acetyltransferase (Thiolase)"/>
    <property type="match status" value="1"/>
</dbReference>
<dbReference type="EMBL" id="AP013035">
    <property type="protein sequence ID" value="BAT71462.1"/>
    <property type="molecule type" value="Genomic_DNA"/>
</dbReference>
<dbReference type="CDD" id="cd00751">
    <property type="entry name" value="thiolase"/>
    <property type="match status" value="1"/>
</dbReference>
<dbReference type="Pfam" id="PF02803">
    <property type="entry name" value="Thiolase_C"/>
    <property type="match status" value="1"/>
</dbReference>
<dbReference type="Gene3D" id="3.40.47.10">
    <property type="match status" value="2"/>
</dbReference>
<evidence type="ECO:0000256" key="3">
    <source>
        <dbReference type="ARBA" id="ARBA00023315"/>
    </source>
</evidence>
<dbReference type="PROSITE" id="PS00737">
    <property type="entry name" value="THIOLASE_2"/>
    <property type="match status" value="1"/>
</dbReference>
<sequence length="392" mass="41821">MREVYILSAVRTAIGNFLGTLSNIPAPKLGSIVIKEAVKRAGIKPEDVDEVIMGQVVQAGVGQAPARQAMRSAGLPDNVNAFTVNKVCGSGLKAVMLGSTAIKANEADVIVAGGMENMSLCPYALFKARTGYRLFNGELVDLMVHDGLWDPYHNFHMGMTGELIAEKYNVSREDMDKFALESNNRALTAIKNGWFKEEIVPVEIPQRKGDPIIFDTDEGPKETTLEKLSKLPPVFKKDGKVTAGNASKISDGASAVVIASKEKVEAAGLKPIAKIIAYTAAHVEPEWVMEAPIPCVKKLLDMTGFTVDDIDLFEHNEAFAAASVAVMRALNIPHEKFNVNGGAVALGHPIGASGARILTTLIYALKNRGLKRGLATLCLGGGGAVAMIVELV</sequence>
<feature type="active site" description="Proton acceptor" evidence="4">
    <location>
        <position position="378"/>
    </location>
</feature>
<dbReference type="InterPro" id="IPR020615">
    <property type="entry name" value="Thiolase_acyl_enz_int_AS"/>
</dbReference>
<keyword evidence="2 5" id="KW-0808">Transferase</keyword>
<dbReference type="EC" id="2.3.1.9" evidence="8"/>
<reference evidence="9" key="1">
    <citation type="journal article" date="2018" name="Science">
        <title>A primordial and reversible TCA cycle in a facultatively chemolithoautotrophic thermophile.</title>
        <authorList>
            <person name="Nunoura T."/>
            <person name="Chikaraishi Y."/>
            <person name="Izaki R."/>
            <person name="Suwa T."/>
            <person name="Sato T."/>
            <person name="Harada T."/>
            <person name="Mori K."/>
            <person name="Kato Y."/>
            <person name="Miyazaki M."/>
            <person name="Shimamura S."/>
            <person name="Yanagawa K."/>
            <person name="Shuto A."/>
            <person name="Ohkouchi N."/>
            <person name="Fujita N."/>
            <person name="Takaki Y."/>
            <person name="Atomi H."/>
            <person name="Takai K."/>
        </authorList>
    </citation>
    <scope>NUCLEOTIDE SEQUENCE [LARGE SCALE GENOMIC DNA]</scope>
    <source>
        <strain evidence="9">DSM 17441 / JCM 13301 / NBRC 103674 / ABI70S6</strain>
    </source>
</reference>
<dbReference type="Pfam" id="PF00108">
    <property type="entry name" value="Thiolase_N"/>
    <property type="match status" value="1"/>
</dbReference>
<dbReference type="OrthoDB" id="9764892at2"/>
<keyword evidence="9" id="KW-1185">Reference proteome</keyword>
<feature type="active site" description="Proton acceptor" evidence="4">
    <location>
        <position position="348"/>
    </location>
</feature>
<name>A0A0S3QSZ9_THET7</name>
<dbReference type="PANTHER" id="PTHR18919">
    <property type="entry name" value="ACETYL-COA C-ACYLTRANSFERASE"/>
    <property type="match status" value="1"/>
</dbReference>
<dbReference type="AlphaFoldDB" id="A0A0S3QSZ9"/>
<proteinExistence type="inferred from homology"/>
<dbReference type="PATRIC" id="fig|1298851.3.peg.683"/>
<feature type="active site" description="Acyl-thioester intermediate" evidence="4">
    <location>
        <position position="88"/>
    </location>
</feature>
<evidence type="ECO:0000259" key="7">
    <source>
        <dbReference type="Pfam" id="PF02803"/>
    </source>
</evidence>